<dbReference type="Pfam" id="PF02558">
    <property type="entry name" value="ApbA"/>
    <property type="match status" value="1"/>
</dbReference>
<dbReference type="InterPro" id="IPR036291">
    <property type="entry name" value="NAD(P)-bd_dom_sf"/>
</dbReference>
<dbReference type="Gene3D" id="3.40.50.720">
    <property type="entry name" value="NAD(P)-binding Rossmann-like Domain"/>
    <property type="match status" value="1"/>
</dbReference>
<dbReference type="GO" id="GO:0015940">
    <property type="term" value="P:pantothenate biosynthetic process"/>
    <property type="evidence" value="ECO:0007669"/>
    <property type="project" value="InterPro"/>
</dbReference>
<reference evidence="6" key="1">
    <citation type="submission" date="2021-01" db="EMBL/GenBank/DDBJ databases">
        <authorList>
            <person name="Corre E."/>
            <person name="Pelletier E."/>
            <person name="Niang G."/>
            <person name="Scheremetjew M."/>
            <person name="Finn R."/>
            <person name="Kale V."/>
            <person name="Holt S."/>
            <person name="Cochrane G."/>
            <person name="Meng A."/>
            <person name="Brown T."/>
            <person name="Cohen L."/>
        </authorList>
    </citation>
    <scope>NUCLEOTIDE SEQUENCE</scope>
    <source>
        <strain evidence="6">UTEX LB 2760</strain>
    </source>
</reference>
<dbReference type="InterPro" id="IPR008927">
    <property type="entry name" value="6-PGluconate_DH-like_C_sf"/>
</dbReference>
<dbReference type="Pfam" id="PF08546">
    <property type="entry name" value="ApbA_C"/>
    <property type="match status" value="1"/>
</dbReference>
<dbReference type="EMBL" id="HBEK01013556">
    <property type="protein sequence ID" value="CAD8397435.1"/>
    <property type="molecule type" value="Transcribed_RNA"/>
</dbReference>
<keyword evidence="3" id="KW-0560">Oxidoreductase</keyword>
<name>A0A7S0BN40_9RHOD</name>
<evidence type="ECO:0000259" key="5">
    <source>
        <dbReference type="Pfam" id="PF08546"/>
    </source>
</evidence>
<evidence type="ECO:0000256" key="1">
    <source>
        <dbReference type="ARBA" id="ARBA00007870"/>
    </source>
</evidence>
<feature type="domain" description="Ketopantoate reductase C-terminal" evidence="5">
    <location>
        <begin position="184"/>
        <end position="249"/>
    </location>
</feature>
<evidence type="ECO:0008006" key="7">
    <source>
        <dbReference type="Google" id="ProtNLM"/>
    </source>
</evidence>
<dbReference type="InterPro" id="IPR013752">
    <property type="entry name" value="KPA_reductase"/>
</dbReference>
<dbReference type="InterPro" id="IPR013328">
    <property type="entry name" value="6PGD_dom2"/>
</dbReference>
<evidence type="ECO:0000256" key="3">
    <source>
        <dbReference type="ARBA" id="ARBA00023002"/>
    </source>
</evidence>
<evidence type="ECO:0000256" key="2">
    <source>
        <dbReference type="ARBA" id="ARBA00022857"/>
    </source>
</evidence>
<dbReference type="PANTHER" id="PTHR21708:SF26">
    <property type="entry name" value="2-DEHYDROPANTOATE 2-REDUCTASE"/>
    <property type="match status" value="1"/>
</dbReference>
<proteinExistence type="inferred from homology"/>
<dbReference type="Gene3D" id="1.10.1040.10">
    <property type="entry name" value="N-(1-d-carboxylethyl)-l-norvaline Dehydrogenase, domain 2"/>
    <property type="match status" value="1"/>
</dbReference>
<accession>A0A7S0BN40</accession>
<dbReference type="InterPro" id="IPR013332">
    <property type="entry name" value="KPR_N"/>
</dbReference>
<gene>
    <name evidence="6" type="ORF">RMAR0315_LOCUS7424</name>
</gene>
<dbReference type="GO" id="GO:0005737">
    <property type="term" value="C:cytoplasm"/>
    <property type="evidence" value="ECO:0007669"/>
    <property type="project" value="TreeGrafter"/>
</dbReference>
<organism evidence="6">
    <name type="scientific">Rhodosorus marinus</name>
    <dbReference type="NCBI Taxonomy" id="101924"/>
    <lineage>
        <taxon>Eukaryota</taxon>
        <taxon>Rhodophyta</taxon>
        <taxon>Stylonematophyceae</taxon>
        <taxon>Stylonematales</taxon>
        <taxon>Stylonemataceae</taxon>
        <taxon>Rhodosorus</taxon>
    </lineage>
</organism>
<dbReference type="SUPFAM" id="SSF51735">
    <property type="entry name" value="NAD(P)-binding Rossmann-fold domains"/>
    <property type="match status" value="1"/>
</dbReference>
<evidence type="ECO:0000259" key="4">
    <source>
        <dbReference type="Pfam" id="PF02558"/>
    </source>
</evidence>
<keyword evidence="2" id="KW-0521">NADP</keyword>
<feature type="domain" description="Ketopantoate reductase N-terminal" evidence="4">
    <location>
        <begin position="3"/>
        <end position="156"/>
    </location>
</feature>
<dbReference type="AlphaFoldDB" id="A0A7S0BN40"/>
<dbReference type="NCBIfam" id="TIGR00745">
    <property type="entry name" value="apbA_panE"/>
    <property type="match status" value="1"/>
</dbReference>
<protein>
    <recommendedName>
        <fullName evidence="7">2-dehydropantoate 2-reductase</fullName>
    </recommendedName>
</protein>
<comment type="similarity">
    <text evidence="1">Belongs to the ketopantoate reductase family.</text>
</comment>
<dbReference type="InterPro" id="IPR003710">
    <property type="entry name" value="ApbA"/>
</dbReference>
<dbReference type="PANTHER" id="PTHR21708">
    <property type="entry name" value="PROBABLE 2-DEHYDROPANTOATE 2-REDUCTASE"/>
    <property type="match status" value="1"/>
</dbReference>
<evidence type="ECO:0000313" key="6">
    <source>
        <dbReference type="EMBL" id="CAD8397435.1"/>
    </source>
</evidence>
<dbReference type="SUPFAM" id="SSF48179">
    <property type="entry name" value="6-phosphogluconate dehydrogenase C-terminal domain-like"/>
    <property type="match status" value="1"/>
</dbReference>
<sequence>MKVVIYGAGGVGAFYGSALLKAGCDVRFIGRGKHLEAMQDSGLRIKRSWKPDNDEVVESIEAVGGLNELDGFIPDYVFVCVKYRDLEDVTEACKSLPESVCFVSLLNGVDAVETLAAAFGSPRVIAGSCVIISYVVEPGTILVQDSAYTILLGEWEGPSDSARVREICSLFTKAEVENIVMQDARSALWTKLISMGALGPISAVTRASVNEILSVPETRELLRQTMEEIKSVAKAVGVKVDVSVESTLKRLDK</sequence>
<dbReference type="InterPro" id="IPR051402">
    <property type="entry name" value="KPR-Related"/>
</dbReference>
<dbReference type="GO" id="GO:0008677">
    <property type="term" value="F:2-dehydropantoate 2-reductase activity"/>
    <property type="evidence" value="ECO:0007669"/>
    <property type="project" value="InterPro"/>
</dbReference>